<evidence type="ECO:0000313" key="2">
    <source>
        <dbReference type="Proteomes" id="UP000314294"/>
    </source>
</evidence>
<dbReference type="AlphaFoldDB" id="A0A4Z2GG36"/>
<sequence length="166" mass="17316">MIWSSGVTGGVSLSSISTSMFSSPSSSRSSFTSSLVLSSRARGCNSVTASPLHHSFPRLGVRELTLFDVHLLAAEPLGELLAVPHQQLLAGLHRADGVEVDVAAVLAGHQVLLGQSAGRVDVAHPVAPVDVVAIHEVLELPAAVDLQRRDGGIKTTHAFQPTDSCI</sequence>
<evidence type="ECO:0000313" key="1">
    <source>
        <dbReference type="EMBL" id="TNN52369.1"/>
    </source>
</evidence>
<comment type="caution">
    <text evidence="1">The sequence shown here is derived from an EMBL/GenBank/DDBJ whole genome shotgun (WGS) entry which is preliminary data.</text>
</comment>
<proteinExistence type="predicted"/>
<protein>
    <submittedName>
        <fullName evidence="1">Uncharacterized protein</fullName>
    </submittedName>
</protein>
<reference evidence="1 2" key="1">
    <citation type="submission" date="2019-03" db="EMBL/GenBank/DDBJ databases">
        <title>First draft genome of Liparis tanakae, snailfish: a comprehensive survey of snailfish specific genes.</title>
        <authorList>
            <person name="Kim W."/>
            <person name="Song I."/>
            <person name="Jeong J.-H."/>
            <person name="Kim D."/>
            <person name="Kim S."/>
            <person name="Ryu S."/>
            <person name="Song J.Y."/>
            <person name="Lee S.K."/>
        </authorList>
    </citation>
    <scope>NUCLEOTIDE SEQUENCE [LARGE SCALE GENOMIC DNA]</scope>
    <source>
        <tissue evidence="1">Muscle</tissue>
    </source>
</reference>
<organism evidence="1 2">
    <name type="scientific">Liparis tanakae</name>
    <name type="common">Tanaka's snailfish</name>
    <dbReference type="NCBI Taxonomy" id="230148"/>
    <lineage>
        <taxon>Eukaryota</taxon>
        <taxon>Metazoa</taxon>
        <taxon>Chordata</taxon>
        <taxon>Craniata</taxon>
        <taxon>Vertebrata</taxon>
        <taxon>Euteleostomi</taxon>
        <taxon>Actinopterygii</taxon>
        <taxon>Neopterygii</taxon>
        <taxon>Teleostei</taxon>
        <taxon>Neoteleostei</taxon>
        <taxon>Acanthomorphata</taxon>
        <taxon>Eupercaria</taxon>
        <taxon>Perciformes</taxon>
        <taxon>Cottioidei</taxon>
        <taxon>Cottales</taxon>
        <taxon>Liparidae</taxon>
        <taxon>Liparis</taxon>
    </lineage>
</organism>
<name>A0A4Z2GG36_9TELE</name>
<gene>
    <name evidence="1" type="ORF">EYF80_037452</name>
</gene>
<dbReference type="Proteomes" id="UP000314294">
    <property type="component" value="Unassembled WGS sequence"/>
</dbReference>
<dbReference type="EMBL" id="SRLO01000550">
    <property type="protein sequence ID" value="TNN52369.1"/>
    <property type="molecule type" value="Genomic_DNA"/>
</dbReference>
<accession>A0A4Z2GG36</accession>
<keyword evidence="2" id="KW-1185">Reference proteome</keyword>